<protein>
    <submittedName>
        <fullName evidence="1">Uncharacterized protein</fullName>
    </submittedName>
</protein>
<comment type="caution">
    <text evidence="1">The sequence shown here is derived from an EMBL/GenBank/DDBJ whole genome shotgun (WGS) entry which is preliminary data.</text>
</comment>
<proteinExistence type="predicted"/>
<dbReference type="AlphaFoldDB" id="A0A438K7V5"/>
<dbReference type="Proteomes" id="UP000288805">
    <property type="component" value="Unassembled WGS sequence"/>
</dbReference>
<evidence type="ECO:0000313" key="2">
    <source>
        <dbReference type="Proteomes" id="UP000288805"/>
    </source>
</evidence>
<name>A0A438K7V5_VITVI</name>
<accession>A0A438K7V5</accession>
<evidence type="ECO:0000313" key="1">
    <source>
        <dbReference type="EMBL" id="RVX17283.1"/>
    </source>
</evidence>
<sequence>MGVTKRTVLDGVFVFADEERHRFTAKQSWELRSRPLQRQCTGLREGASGRDWKSNPQLEHPLCFLSDQRQWFSQVKTSFSYQRTRFAPKLAL</sequence>
<dbReference type="EMBL" id="QGNW01000013">
    <property type="protein sequence ID" value="RVX17283.1"/>
    <property type="molecule type" value="Genomic_DNA"/>
</dbReference>
<organism evidence="1 2">
    <name type="scientific">Vitis vinifera</name>
    <name type="common">Grape</name>
    <dbReference type="NCBI Taxonomy" id="29760"/>
    <lineage>
        <taxon>Eukaryota</taxon>
        <taxon>Viridiplantae</taxon>
        <taxon>Streptophyta</taxon>
        <taxon>Embryophyta</taxon>
        <taxon>Tracheophyta</taxon>
        <taxon>Spermatophyta</taxon>
        <taxon>Magnoliopsida</taxon>
        <taxon>eudicotyledons</taxon>
        <taxon>Gunneridae</taxon>
        <taxon>Pentapetalae</taxon>
        <taxon>rosids</taxon>
        <taxon>Vitales</taxon>
        <taxon>Vitaceae</taxon>
        <taxon>Viteae</taxon>
        <taxon>Vitis</taxon>
    </lineage>
</organism>
<reference evidence="1 2" key="1">
    <citation type="journal article" date="2018" name="PLoS Genet.">
        <title>Population sequencing reveals clonal diversity and ancestral inbreeding in the grapevine cultivar Chardonnay.</title>
        <authorList>
            <person name="Roach M.J."/>
            <person name="Johnson D.L."/>
            <person name="Bohlmann J."/>
            <person name="van Vuuren H.J."/>
            <person name="Jones S.J."/>
            <person name="Pretorius I.S."/>
            <person name="Schmidt S.A."/>
            <person name="Borneman A.R."/>
        </authorList>
    </citation>
    <scope>NUCLEOTIDE SEQUENCE [LARGE SCALE GENOMIC DNA]</scope>
    <source>
        <strain evidence="2">cv. Chardonnay</strain>
        <tissue evidence="1">Leaf</tissue>
    </source>
</reference>
<gene>
    <name evidence="1" type="ORF">CK203_003628</name>
</gene>